<protein>
    <recommendedName>
        <fullName evidence="3">RHS repeat protein</fullName>
    </recommendedName>
</protein>
<organism evidence="1 2">
    <name type="scientific">Pseudoxanthomonas winnipegensis</name>
    <dbReference type="NCBI Taxonomy" id="2480810"/>
    <lineage>
        <taxon>Bacteria</taxon>
        <taxon>Pseudomonadati</taxon>
        <taxon>Pseudomonadota</taxon>
        <taxon>Gammaproteobacteria</taxon>
        <taxon>Lysobacterales</taxon>
        <taxon>Lysobacteraceae</taxon>
        <taxon>Pseudoxanthomonas</taxon>
    </lineage>
</organism>
<evidence type="ECO:0000313" key="1">
    <source>
        <dbReference type="EMBL" id="TAA41627.1"/>
    </source>
</evidence>
<dbReference type="RefSeq" id="WP_130534776.1">
    <property type="nucleotide sequence ID" value="NZ_SHMG01000006.1"/>
</dbReference>
<name>A0A4Q8M339_9GAMM</name>
<dbReference type="AlphaFoldDB" id="A0A4Q8M339"/>
<sequence length="668" mass="71803">MDEAACMRESLTGCRTQGISHRDERLPIVHEQVKRGLSLASDRGGGQGRPSEPRYGFRVSSAFAFLGQRLPRVSDLHDLQGRRTHKPAGLRCLLLAAGLSFAACSLAEDIGVPDQYARNIQARSGVSALTLDVFGEVVNLYNGSLGFAQGDISIPGNNGLEVRFGRKFSTGHDPASLVRTGLGYWEPDIPYIYGVFGQPISGVVSGWVVETDPPSDANKRCSYFSRPPAIFVKATSFEADEYWAGNHLYLPGKGSEEMLVRTTGVTIPSDGINYPAATTSGVVFRCVALDSSSGASGDGFEAVLPDGTVYTFNHVESIYASSLKKPDDTDSSGTSNVVLPRREVRFYVGRVQDRFGNSVVYNWGASGLQSIVASDGRRIDFTVSASDNRLTATVAGKSWIYTHAGDVDSLQLPDGSSWTYRLKDLFYARTRVVNLNCDTISTSGTDYTGSISTPSGALAEYGLSVVTFGRSYVPRACGPVLTGVPGYPIEPYLTRGVAMKSRRVTGPGLPQSGLTWQYAYGAPNNCWKPGNSATSYTCNTSSPVTRSVEIHDPSGAVTRYTYGNRYLVNEGLLVKQEMGVSGSSAAQTTTYEYADPDAAPYGSNHGVSLTAFTDRDFSAKKKPKQKVVTVRNGRGFTWQVASDCGVGPYCFDGFARPTKVIESSAPVP</sequence>
<reference evidence="1 2" key="1">
    <citation type="submission" date="2019-02" db="EMBL/GenBank/DDBJ databases">
        <title>WGS of Pseudoxanthomonas species novum from clinical isolates.</title>
        <authorList>
            <person name="Bernier A.-M."/>
            <person name="Bernard K."/>
            <person name="Vachon A."/>
        </authorList>
    </citation>
    <scope>NUCLEOTIDE SEQUENCE [LARGE SCALE GENOMIC DNA]</scope>
    <source>
        <strain evidence="1 2">NML130969</strain>
    </source>
</reference>
<dbReference type="OrthoDB" id="6904246at2"/>
<dbReference type="Proteomes" id="UP000294164">
    <property type="component" value="Unassembled WGS sequence"/>
</dbReference>
<comment type="caution">
    <text evidence="1">The sequence shown here is derived from an EMBL/GenBank/DDBJ whole genome shotgun (WGS) entry which is preliminary data.</text>
</comment>
<evidence type="ECO:0008006" key="3">
    <source>
        <dbReference type="Google" id="ProtNLM"/>
    </source>
</evidence>
<proteinExistence type="predicted"/>
<gene>
    <name evidence="1" type="ORF">EA655_11865</name>
</gene>
<accession>A0A4Q8M339</accession>
<dbReference type="EMBL" id="SHMG01000006">
    <property type="protein sequence ID" value="TAA41627.1"/>
    <property type="molecule type" value="Genomic_DNA"/>
</dbReference>
<evidence type="ECO:0000313" key="2">
    <source>
        <dbReference type="Proteomes" id="UP000294164"/>
    </source>
</evidence>